<proteinExistence type="predicted"/>
<dbReference type="AlphaFoldDB" id="A0A2H1H9V1"/>
<reference evidence="2" key="1">
    <citation type="submission" date="2017-05" db="EMBL/GenBank/DDBJ databases">
        <authorList>
            <person name="Song R."/>
            <person name="Chenine A.L."/>
            <person name="Ruprecht R.M."/>
        </authorList>
    </citation>
    <scope>NUCLEOTIDE SEQUENCE [LARGE SCALE GENOMIC DNA]</scope>
</reference>
<sequence>MWDEVLQAVKRVEKAAESTAKIHKEHVAVSNTRPARFQDARELPVNLLIPARDTSRIATIYARPRTSSQPLLLILALQFSALLDFFVARKRARDREVDRDGWIVEAHVDASPVV</sequence>
<organism evidence="1 2">
    <name type="scientific">Zymoseptoria tritici ST99CH_1E4</name>
    <dbReference type="NCBI Taxonomy" id="1276532"/>
    <lineage>
        <taxon>Eukaryota</taxon>
        <taxon>Fungi</taxon>
        <taxon>Dikarya</taxon>
        <taxon>Ascomycota</taxon>
        <taxon>Pezizomycotina</taxon>
        <taxon>Dothideomycetes</taxon>
        <taxon>Dothideomycetidae</taxon>
        <taxon>Mycosphaerellales</taxon>
        <taxon>Mycosphaerellaceae</taxon>
        <taxon>Zymoseptoria</taxon>
    </lineage>
</organism>
<accession>A0A2H1H9V1</accession>
<gene>
    <name evidence="1" type="ORF">ZT1E4_G11915</name>
</gene>
<dbReference type="Proteomes" id="UP000245764">
    <property type="component" value="Chromosome 20"/>
</dbReference>
<evidence type="ECO:0000313" key="2">
    <source>
        <dbReference type="Proteomes" id="UP000245764"/>
    </source>
</evidence>
<dbReference type="EMBL" id="LT854271">
    <property type="protein sequence ID" value="SMR62599.1"/>
    <property type="molecule type" value="Genomic_DNA"/>
</dbReference>
<protein>
    <submittedName>
        <fullName evidence="1">Uncharacterized protein</fullName>
    </submittedName>
</protein>
<name>A0A2H1H9V1_ZYMTR</name>
<evidence type="ECO:0000313" key="1">
    <source>
        <dbReference type="EMBL" id="SMR62599.1"/>
    </source>
</evidence>